<evidence type="ECO:0000256" key="12">
    <source>
        <dbReference type="RuleBase" id="RU004450"/>
    </source>
</evidence>
<evidence type="ECO:0000256" key="13">
    <source>
        <dbReference type="SAM" id="Phobius"/>
    </source>
</evidence>
<dbReference type="GO" id="GO:0045259">
    <property type="term" value="C:proton-transporting ATP synthase complex"/>
    <property type="evidence" value="ECO:0007669"/>
    <property type="project" value="UniProtKB-KW"/>
</dbReference>
<dbReference type="AlphaFoldDB" id="A0A5Q0N2L0"/>
<dbReference type="PRINTS" id="PR00123">
    <property type="entry name" value="ATPASEA"/>
</dbReference>
<feature type="transmembrane region" description="Helical" evidence="13">
    <location>
        <begin position="233"/>
        <end position="251"/>
    </location>
</feature>
<evidence type="ECO:0000256" key="10">
    <source>
        <dbReference type="ARBA" id="ARBA00023136"/>
    </source>
</evidence>
<keyword evidence="9" id="KW-0406">Ion transport</keyword>
<keyword evidence="8 13" id="KW-1133">Transmembrane helix</keyword>
<name>A0A5Q0N2L0_9AGAM</name>
<dbReference type="PANTHER" id="PTHR11410">
    <property type="entry name" value="ATP SYNTHASE SUBUNIT A"/>
    <property type="match status" value="1"/>
</dbReference>
<keyword evidence="5" id="KW-0138">CF(0)</keyword>
<evidence type="ECO:0000256" key="2">
    <source>
        <dbReference type="ARBA" id="ARBA00006810"/>
    </source>
</evidence>
<keyword evidence="14" id="KW-0496">Mitochondrion</keyword>
<dbReference type="SUPFAM" id="SSF81336">
    <property type="entry name" value="F1F0 ATP synthase subunit A"/>
    <property type="match status" value="1"/>
</dbReference>
<dbReference type="FunFam" id="1.20.120.220:FF:000003">
    <property type="entry name" value="ATP synthase subunit a"/>
    <property type="match status" value="1"/>
</dbReference>
<dbReference type="EMBL" id="MK993564">
    <property type="protein sequence ID" value="QFZ98782.1"/>
    <property type="molecule type" value="Genomic_DNA"/>
</dbReference>
<feature type="transmembrane region" description="Helical" evidence="13">
    <location>
        <begin position="93"/>
        <end position="112"/>
    </location>
</feature>
<dbReference type="RefSeq" id="YP_009710833.1">
    <property type="nucleotide sequence ID" value="NC_045204.1"/>
</dbReference>
<reference evidence="14" key="1">
    <citation type="journal article" name="IMA Fungus">
        <title>Comparative mitogenome analysis of two ectomycorrhizal fungi (Paxillus) reveals gene rearrangement, intron dynamics, and phylogeny of basidiomycetes.</title>
        <authorList>
            <person name="Li Q."/>
            <person name="Ren Y."/>
            <person name="Xiang D."/>
            <person name="Shi X."/>
            <person name="Zhao J."/>
            <person name="Peng L."/>
            <person name="Zhao G."/>
        </authorList>
    </citation>
    <scope>NUCLEOTIDE SEQUENCE</scope>
</reference>
<comment type="similarity">
    <text evidence="2">Belongs to the ATPase A chain family.</text>
</comment>
<keyword evidence="11" id="KW-0066">ATP synthesis</keyword>
<evidence type="ECO:0000256" key="8">
    <source>
        <dbReference type="ARBA" id="ARBA00022989"/>
    </source>
</evidence>
<dbReference type="HAMAP" id="MF_01393">
    <property type="entry name" value="ATP_synth_a_bact"/>
    <property type="match status" value="1"/>
</dbReference>
<protein>
    <recommendedName>
        <fullName evidence="3 12">ATP synthase subunit a</fullName>
    </recommendedName>
</protein>
<feature type="transmembrane region" description="Helical" evidence="13">
    <location>
        <begin position="118"/>
        <end position="143"/>
    </location>
</feature>
<evidence type="ECO:0000256" key="1">
    <source>
        <dbReference type="ARBA" id="ARBA00004448"/>
    </source>
</evidence>
<accession>A0A5Q0N2L0</accession>
<evidence type="ECO:0000256" key="4">
    <source>
        <dbReference type="ARBA" id="ARBA00022448"/>
    </source>
</evidence>
<keyword evidence="10 13" id="KW-0472">Membrane</keyword>
<geneLocation type="mitochondrion" evidence="14"/>
<comment type="subcellular location">
    <subcellularLocation>
        <location evidence="1 12">Mitochondrion inner membrane</location>
        <topology evidence="1 12">Multi-pass membrane protein</topology>
    </subcellularLocation>
</comment>
<evidence type="ECO:0000256" key="9">
    <source>
        <dbReference type="ARBA" id="ARBA00023065"/>
    </source>
</evidence>
<dbReference type="Gene3D" id="1.20.120.220">
    <property type="entry name" value="ATP synthase, F0 complex, subunit A"/>
    <property type="match status" value="1"/>
</dbReference>
<gene>
    <name evidence="14" type="primary">atp6</name>
</gene>
<evidence type="ECO:0000256" key="6">
    <source>
        <dbReference type="ARBA" id="ARBA00022692"/>
    </source>
</evidence>
<organism evidence="14">
    <name type="scientific">Paxillus rubicundulus</name>
    <dbReference type="NCBI Taxonomy" id="463315"/>
    <lineage>
        <taxon>Eukaryota</taxon>
        <taxon>Fungi</taxon>
        <taxon>Dikarya</taxon>
        <taxon>Basidiomycota</taxon>
        <taxon>Agaricomycotina</taxon>
        <taxon>Agaricomycetes</taxon>
        <taxon>Agaricomycetidae</taxon>
        <taxon>Boletales</taxon>
        <taxon>Paxilineae</taxon>
        <taxon>Paxillaceae</taxon>
        <taxon>Paxillus</taxon>
    </lineage>
</organism>
<proteinExistence type="inferred from homology"/>
<evidence type="ECO:0000256" key="3">
    <source>
        <dbReference type="ARBA" id="ARBA00021312"/>
    </source>
</evidence>
<dbReference type="NCBIfam" id="TIGR01131">
    <property type="entry name" value="ATP_synt_6_or_A"/>
    <property type="match status" value="1"/>
</dbReference>
<keyword evidence="6 13" id="KW-0812">Transmembrane</keyword>
<dbReference type="PROSITE" id="PS00449">
    <property type="entry name" value="ATPASE_A"/>
    <property type="match status" value="1"/>
</dbReference>
<dbReference type="InterPro" id="IPR023011">
    <property type="entry name" value="ATP_synth_F0_asu_AS"/>
</dbReference>
<evidence type="ECO:0000256" key="7">
    <source>
        <dbReference type="ARBA" id="ARBA00022781"/>
    </source>
</evidence>
<dbReference type="GO" id="GO:0005743">
    <property type="term" value="C:mitochondrial inner membrane"/>
    <property type="evidence" value="ECO:0007669"/>
    <property type="project" value="UniProtKB-SubCell"/>
</dbReference>
<dbReference type="GeneID" id="42438128"/>
<keyword evidence="7" id="KW-0375">Hydrogen ion transport</keyword>
<evidence type="ECO:0000256" key="5">
    <source>
        <dbReference type="ARBA" id="ARBA00022547"/>
    </source>
</evidence>
<evidence type="ECO:0000313" key="14">
    <source>
        <dbReference type="EMBL" id="QFZ98782.1"/>
    </source>
</evidence>
<keyword evidence="4" id="KW-0813">Transport</keyword>
<dbReference type="GO" id="GO:0046933">
    <property type="term" value="F:proton-transporting ATP synthase activity, rotational mechanism"/>
    <property type="evidence" value="ECO:0007669"/>
    <property type="project" value="TreeGrafter"/>
</dbReference>
<sequence>MFLNNLNNLFINSPLEQFEVTNLFSFNAPLFGYISLTLTNLALYAIIILFLTVGLHIYGNNDNKLLPSKWSILFESLFASINSIVRDQIGKEIYLPFIYSLFFFILVANLVGNIPYSFTITTSVIVSIGLSFTILIGVTILGLSIHKIHFFSFFIPSGTPLALVPLLVLIELISYLARAFSLGIRLFANMVAGHTLLKILSTFLFKMFSGGIIIFVLTLLPFALFLAITGLELAVSFIQAYVFVLLVCSYIKDAIELH</sequence>
<dbReference type="Pfam" id="PF00119">
    <property type="entry name" value="ATP-synt_A"/>
    <property type="match status" value="1"/>
</dbReference>
<dbReference type="InterPro" id="IPR000568">
    <property type="entry name" value="ATP_synth_F0_asu"/>
</dbReference>
<dbReference type="PANTHER" id="PTHR11410:SF0">
    <property type="entry name" value="ATP SYNTHASE SUBUNIT A"/>
    <property type="match status" value="1"/>
</dbReference>
<dbReference type="CDD" id="cd00310">
    <property type="entry name" value="ATP-synt_Fo_a_6"/>
    <property type="match status" value="1"/>
</dbReference>
<dbReference type="InterPro" id="IPR035908">
    <property type="entry name" value="F0_ATP_A_sf"/>
</dbReference>
<evidence type="ECO:0000256" key="11">
    <source>
        <dbReference type="ARBA" id="ARBA00023310"/>
    </source>
</evidence>
<dbReference type="NCBIfam" id="NF004482">
    <property type="entry name" value="PRK05815.2-4"/>
    <property type="match status" value="1"/>
</dbReference>
<dbReference type="InterPro" id="IPR045083">
    <property type="entry name" value="ATP_synth_F0_asu_bact/mt"/>
</dbReference>
<feature type="transmembrane region" description="Helical" evidence="13">
    <location>
        <begin position="204"/>
        <end position="227"/>
    </location>
</feature>
<feature type="transmembrane region" description="Helical" evidence="13">
    <location>
        <begin position="30"/>
        <end position="58"/>
    </location>
</feature>